<dbReference type="SUPFAM" id="SSF53067">
    <property type="entry name" value="Actin-like ATPase domain"/>
    <property type="match status" value="2"/>
</dbReference>
<dbReference type="InterPro" id="IPR029048">
    <property type="entry name" value="HSP70_C_sf"/>
</dbReference>
<dbReference type="Pfam" id="PF00012">
    <property type="entry name" value="HSP70"/>
    <property type="match status" value="1"/>
</dbReference>
<organism evidence="4 5">
    <name type="scientific">Pycnococcus provasolii</name>
    <dbReference type="NCBI Taxonomy" id="41880"/>
    <lineage>
        <taxon>Eukaryota</taxon>
        <taxon>Viridiplantae</taxon>
        <taxon>Chlorophyta</taxon>
        <taxon>Pseudoscourfieldiophyceae</taxon>
        <taxon>Pseudoscourfieldiales</taxon>
        <taxon>Pycnococcaceae</taxon>
        <taxon>Pycnococcus</taxon>
    </lineage>
</organism>
<gene>
    <name evidence="4" type="ORF">PPROV_000384700</name>
</gene>
<dbReference type="SUPFAM" id="SSF100934">
    <property type="entry name" value="Heat shock protein 70kD (HSP70), C-terminal subdomain"/>
    <property type="match status" value="1"/>
</dbReference>
<sequence>MAASPPPGTDDAHEGAHDNAPAPTSMDPPSPSVSMFVASVDIGTDTVVAAFGERAAPSFQCTLVPNEVSSLATPSAVHFGSANHCEASTPQARNIGDAAKSAMRVTPLSGISGLPLLLANKEAYDRAPDAGVEVDGEGAVYINGEHFCAQQCLGAMLASMRRHAERASASAAPGAQTEISRWVLAAPPAVGTNAKAKLLDAAAVAGLGENVDVVDSIDAAASVYAPTHRAPAGSPPKKVLIVDVGYAFTSAGVYELPSEGAPVRKSLAHAVVGARDLDRELHKLLSDDLQKKHACKVELRTKAARRLMDEVVKAKKILSTIAQATVELECFGEDSKDYRLPITRSAFEEAVADQVKVIAAVVAEAIESSGVPAEELDAVEGIGGATRVPCVIDAVARAASVSPPLGRMLDSASCVAQGAVFMAQADPADRPFAPAKEAPVLRTSCSDEQREALRSHTARLADDVLARLTAREDELQKVDEDAAARGEAFNALEAYVLEMKGVLSGGRAHGNKLEAARSLLDSAEDWCYSDDSEAANTEQLTAKLAELRSGVEEACPDYFDAVREDRERLEATLKAESEAEAARVKLEGKDDHDQRRLKYPERMKKVMLNKDEGVGLFKDGNMEVAISRWDKALDHCEKFVDVSPEQQAEISSVKLSLFLNKSQANLKLATEISLKRAEEAATSALEIDGMNSKALYRRAAAREKSGKYAEAKADLKAHPDQEDTAVIALTKRVDAQIARQAKKEKQVYGNMFG</sequence>
<accession>A0A830HDI5</accession>
<dbReference type="GO" id="GO:0005524">
    <property type="term" value="F:ATP binding"/>
    <property type="evidence" value="ECO:0007669"/>
    <property type="project" value="UniProtKB-KW"/>
</dbReference>
<keyword evidence="1" id="KW-0547">Nucleotide-binding</keyword>
<evidence type="ECO:0000256" key="2">
    <source>
        <dbReference type="ARBA" id="ARBA00022840"/>
    </source>
</evidence>
<dbReference type="FunFam" id="3.90.640.10:FF:000003">
    <property type="entry name" value="Molecular chaperone DnaK"/>
    <property type="match status" value="1"/>
</dbReference>
<dbReference type="Gene3D" id="3.30.420.40">
    <property type="match status" value="2"/>
</dbReference>
<name>A0A830HDI5_9CHLO</name>
<evidence type="ECO:0000313" key="5">
    <source>
        <dbReference type="Proteomes" id="UP000660262"/>
    </source>
</evidence>
<dbReference type="AlphaFoldDB" id="A0A830HDI5"/>
<dbReference type="SUPFAM" id="SSF48452">
    <property type="entry name" value="TPR-like"/>
    <property type="match status" value="1"/>
</dbReference>
<keyword evidence="2" id="KW-0067">ATP-binding</keyword>
<dbReference type="Proteomes" id="UP000660262">
    <property type="component" value="Unassembled WGS sequence"/>
</dbReference>
<dbReference type="PANTHER" id="PTHR45639">
    <property type="entry name" value="HSC70CB, ISOFORM G-RELATED"/>
    <property type="match status" value="1"/>
</dbReference>
<dbReference type="GO" id="GO:0140662">
    <property type="term" value="F:ATP-dependent protein folding chaperone"/>
    <property type="evidence" value="ECO:0007669"/>
    <property type="project" value="InterPro"/>
</dbReference>
<dbReference type="EMBL" id="BNJQ01000009">
    <property type="protein sequence ID" value="GHP05095.1"/>
    <property type="molecule type" value="Genomic_DNA"/>
</dbReference>
<comment type="caution">
    <text evidence="4">The sequence shown here is derived from an EMBL/GenBank/DDBJ whole genome shotgun (WGS) entry which is preliminary data.</text>
</comment>
<proteinExistence type="predicted"/>
<dbReference type="Gene3D" id="1.25.40.10">
    <property type="entry name" value="Tetratricopeptide repeat domain"/>
    <property type="match status" value="1"/>
</dbReference>
<feature type="region of interest" description="Disordered" evidence="3">
    <location>
        <begin position="1"/>
        <end position="32"/>
    </location>
</feature>
<reference evidence="4" key="1">
    <citation type="submission" date="2020-10" db="EMBL/GenBank/DDBJ databases">
        <title>Unveiling of a novel bifunctional photoreceptor, Dualchrome1, isolated from a cosmopolitan green alga.</title>
        <authorList>
            <person name="Suzuki S."/>
            <person name="Kawachi M."/>
        </authorList>
    </citation>
    <scope>NUCLEOTIDE SEQUENCE</scope>
    <source>
        <strain evidence="4">NIES 2893</strain>
    </source>
</reference>
<evidence type="ECO:0000256" key="1">
    <source>
        <dbReference type="ARBA" id="ARBA00022741"/>
    </source>
</evidence>
<dbReference type="PANTHER" id="PTHR45639:SF28">
    <property type="entry name" value="HEAT SHOCK PROTEIN-LIKE PROTEIN"/>
    <property type="match status" value="1"/>
</dbReference>
<evidence type="ECO:0000313" key="4">
    <source>
        <dbReference type="EMBL" id="GHP05095.1"/>
    </source>
</evidence>
<dbReference type="OrthoDB" id="434160at2759"/>
<dbReference type="Gene3D" id="1.20.1270.10">
    <property type="match status" value="1"/>
</dbReference>
<dbReference type="Gene3D" id="3.90.640.10">
    <property type="entry name" value="Actin, Chain A, domain 4"/>
    <property type="match status" value="1"/>
</dbReference>
<dbReference type="Gene3D" id="3.30.30.30">
    <property type="match status" value="1"/>
</dbReference>
<dbReference type="InterPro" id="IPR011990">
    <property type="entry name" value="TPR-like_helical_dom_sf"/>
</dbReference>
<dbReference type="InterPro" id="IPR043129">
    <property type="entry name" value="ATPase_NBD"/>
</dbReference>
<evidence type="ECO:0000256" key="3">
    <source>
        <dbReference type="SAM" id="MobiDB-lite"/>
    </source>
</evidence>
<keyword evidence="5" id="KW-1185">Reference proteome</keyword>
<dbReference type="InterPro" id="IPR013126">
    <property type="entry name" value="Hsp_70_fam"/>
</dbReference>
<protein>
    <submittedName>
        <fullName evidence="4">Uncharacterized protein</fullName>
    </submittedName>
</protein>